<dbReference type="InterPro" id="IPR001611">
    <property type="entry name" value="Leu-rich_rpt"/>
</dbReference>
<dbReference type="Pfam" id="PF18511">
    <property type="entry name" value="F-box_5"/>
    <property type="match status" value="1"/>
</dbReference>
<dbReference type="InterPro" id="IPR041567">
    <property type="entry name" value="COI1_F-box"/>
</dbReference>
<evidence type="ECO:0000313" key="5">
    <source>
        <dbReference type="Proteomes" id="UP000823388"/>
    </source>
</evidence>
<dbReference type="SUPFAM" id="SSF81383">
    <property type="entry name" value="F-box domain"/>
    <property type="match status" value="1"/>
</dbReference>
<protein>
    <submittedName>
        <fullName evidence="4">Uncharacterized protein</fullName>
    </submittedName>
</protein>
<dbReference type="AlphaFoldDB" id="A0A8T0NX80"/>
<dbReference type="Pfam" id="PF18791">
    <property type="entry name" value="Transp_inhibit"/>
    <property type="match status" value="1"/>
</dbReference>
<dbReference type="Gene3D" id="3.80.10.10">
    <property type="entry name" value="Ribonuclease Inhibitor"/>
    <property type="match status" value="1"/>
</dbReference>
<comment type="caution">
    <text evidence="4">The sequence shown here is derived from an EMBL/GenBank/DDBJ whole genome shotgun (WGS) entry which is preliminary data.</text>
</comment>
<dbReference type="InterPro" id="IPR032675">
    <property type="entry name" value="LRR_dom_sf"/>
</dbReference>
<reference evidence="4" key="1">
    <citation type="submission" date="2020-05" db="EMBL/GenBank/DDBJ databases">
        <title>WGS assembly of Panicum virgatum.</title>
        <authorList>
            <person name="Lovell J.T."/>
            <person name="Jenkins J."/>
            <person name="Shu S."/>
            <person name="Juenger T.E."/>
            <person name="Schmutz J."/>
        </authorList>
    </citation>
    <scope>NUCLEOTIDE SEQUENCE</scope>
    <source>
        <strain evidence="4">AP13</strain>
    </source>
</reference>
<feature type="domain" description="COI1 F-box" evidence="2">
    <location>
        <begin position="130"/>
        <end position="169"/>
    </location>
</feature>
<sequence length="738" mass="80750">MAPEKEQVARSTASLALARGGGRKGQRDLPLHGSASTQRKRRLRRLTQARTQVHLTPTSPAPHHPPRLHLRSAGAPPPPPPPGHPLRLLLRLAASSPNAATSGGASPRAMSEEDEDQPPPKRPSASPPADQVLENVLETVLQFLDAPRDRSAASLVCRSWHRAESATREAVAVRNLLAASAAHAARRFPNARSLLLKGRPRFADFNLLPQGWDASAFRPWAAAIAAGAFPALASLYLKRIPVTDADLDLLSRSLPASFRDLSLHLCDGFSSRGLASIASHCRYRVYPSSSSSSAPFRCVALLLQLDDGSSLPYRGLRALDVVECDMAEEQEVVDWVAAFPPEPTNLESLSFECYEPPVAFAALEALVARSPRLHRLGVNQHISLGQLRRLMAHAPRLSHLGTGSFRPADGGEEGLGFGEVLAAFSSAGRARTLVSLSGFRELAQEYLPTITVVCSNLKTLDLSYTPVTPNQVLMFIGQCYNLETLWVLDSVRDEGLQNVAISCKKLQCLRVLPLDAHEDADELVSEVGLTAISRGCPKLRSILYFCQRMTNTAVIAMSQNCPELKVFRLCIMGRHQPDHATGEPMDEGFGAIVQNCSKLTRLSTSGHLTDRAFEYIGRYGKSLRTLSVAFAGNSDMALQYILRGCSKLEKLEIRDCPFGDTGLLSGMHHFYNMRFVWMSGCNLTLQGCKEVARGLPRMVVELINGQPENERAETVDILYMYRSLDGPREDVPPFVKIL</sequence>
<feature type="region of interest" description="Disordered" evidence="1">
    <location>
        <begin position="1"/>
        <end position="129"/>
    </location>
</feature>
<dbReference type="Gene3D" id="1.20.1280.50">
    <property type="match status" value="1"/>
</dbReference>
<feature type="domain" description="Transport inhibitor response 1" evidence="3">
    <location>
        <begin position="189"/>
        <end position="237"/>
    </location>
</feature>
<dbReference type="Proteomes" id="UP000823388">
    <property type="component" value="Chromosome 9K"/>
</dbReference>
<evidence type="ECO:0000259" key="3">
    <source>
        <dbReference type="Pfam" id="PF18791"/>
    </source>
</evidence>
<proteinExistence type="predicted"/>
<keyword evidence="5" id="KW-1185">Reference proteome</keyword>
<dbReference type="GO" id="GO:0019005">
    <property type="term" value="C:SCF ubiquitin ligase complex"/>
    <property type="evidence" value="ECO:0007669"/>
    <property type="project" value="TreeGrafter"/>
</dbReference>
<dbReference type="PANTHER" id="PTHR16134">
    <property type="entry name" value="F-BOX/TPR REPEAT PROTEIN POF3"/>
    <property type="match status" value="1"/>
</dbReference>
<evidence type="ECO:0000259" key="2">
    <source>
        <dbReference type="Pfam" id="PF18511"/>
    </source>
</evidence>
<evidence type="ECO:0000313" key="4">
    <source>
        <dbReference type="EMBL" id="KAG2554207.1"/>
    </source>
</evidence>
<dbReference type="GO" id="GO:0031146">
    <property type="term" value="P:SCF-dependent proteasomal ubiquitin-dependent protein catabolic process"/>
    <property type="evidence" value="ECO:0007669"/>
    <property type="project" value="TreeGrafter"/>
</dbReference>
<dbReference type="InterPro" id="IPR041101">
    <property type="entry name" value="Transp_inhibit"/>
</dbReference>
<dbReference type="SMART" id="SM00367">
    <property type="entry name" value="LRR_CC"/>
    <property type="match status" value="6"/>
</dbReference>
<feature type="compositionally biased region" description="Low complexity" evidence="1">
    <location>
        <begin position="85"/>
        <end position="100"/>
    </location>
</feature>
<dbReference type="SUPFAM" id="SSF52047">
    <property type="entry name" value="RNI-like"/>
    <property type="match status" value="1"/>
</dbReference>
<dbReference type="Pfam" id="PF13516">
    <property type="entry name" value="LRR_6"/>
    <property type="match status" value="1"/>
</dbReference>
<evidence type="ECO:0000256" key="1">
    <source>
        <dbReference type="SAM" id="MobiDB-lite"/>
    </source>
</evidence>
<organism evidence="4 5">
    <name type="scientific">Panicum virgatum</name>
    <name type="common">Blackwell switchgrass</name>
    <dbReference type="NCBI Taxonomy" id="38727"/>
    <lineage>
        <taxon>Eukaryota</taxon>
        <taxon>Viridiplantae</taxon>
        <taxon>Streptophyta</taxon>
        <taxon>Embryophyta</taxon>
        <taxon>Tracheophyta</taxon>
        <taxon>Spermatophyta</taxon>
        <taxon>Magnoliopsida</taxon>
        <taxon>Liliopsida</taxon>
        <taxon>Poales</taxon>
        <taxon>Poaceae</taxon>
        <taxon>PACMAD clade</taxon>
        <taxon>Panicoideae</taxon>
        <taxon>Panicodae</taxon>
        <taxon>Paniceae</taxon>
        <taxon>Panicinae</taxon>
        <taxon>Panicum</taxon>
        <taxon>Panicum sect. Hiantes</taxon>
    </lineage>
</organism>
<dbReference type="PANTHER" id="PTHR16134:SF57">
    <property type="entry name" value="F-BOX PROTEIN FBX14"/>
    <property type="match status" value="1"/>
</dbReference>
<feature type="compositionally biased region" description="Pro residues" evidence="1">
    <location>
        <begin position="75"/>
        <end position="84"/>
    </location>
</feature>
<accession>A0A8T0NX80</accession>
<dbReference type="EMBL" id="CM029053">
    <property type="protein sequence ID" value="KAG2554207.1"/>
    <property type="molecule type" value="Genomic_DNA"/>
</dbReference>
<feature type="compositionally biased region" description="Basic residues" evidence="1">
    <location>
        <begin position="38"/>
        <end position="47"/>
    </location>
</feature>
<dbReference type="CDD" id="cd22159">
    <property type="entry name" value="F-box_AtTIR1-like"/>
    <property type="match status" value="1"/>
</dbReference>
<dbReference type="InterPro" id="IPR006553">
    <property type="entry name" value="Leu-rich_rpt_Cys-con_subtyp"/>
</dbReference>
<gene>
    <name evidence="4" type="ORF">PVAP13_9KG647900</name>
</gene>
<name>A0A8T0NX80_PANVG</name>
<dbReference type="InterPro" id="IPR036047">
    <property type="entry name" value="F-box-like_dom_sf"/>
</dbReference>